<evidence type="ECO:0000313" key="2">
    <source>
        <dbReference type="Proteomes" id="UP000308600"/>
    </source>
</evidence>
<accession>A0ACD3BB48</accession>
<gene>
    <name evidence="1" type="ORF">BDN72DRAFT_874599</name>
</gene>
<reference evidence="1 2" key="1">
    <citation type="journal article" date="2019" name="Nat. Ecol. Evol.">
        <title>Megaphylogeny resolves global patterns of mushroom evolution.</title>
        <authorList>
            <person name="Varga T."/>
            <person name="Krizsan K."/>
            <person name="Foldi C."/>
            <person name="Dima B."/>
            <person name="Sanchez-Garcia M."/>
            <person name="Sanchez-Ramirez S."/>
            <person name="Szollosi G.J."/>
            <person name="Szarkandi J.G."/>
            <person name="Papp V."/>
            <person name="Albert L."/>
            <person name="Andreopoulos W."/>
            <person name="Angelini C."/>
            <person name="Antonin V."/>
            <person name="Barry K.W."/>
            <person name="Bougher N.L."/>
            <person name="Buchanan P."/>
            <person name="Buyck B."/>
            <person name="Bense V."/>
            <person name="Catcheside P."/>
            <person name="Chovatia M."/>
            <person name="Cooper J."/>
            <person name="Damon W."/>
            <person name="Desjardin D."/>
            <person name="Finy P."/>
            <person name="Geml J."/>
            <person name="Haridas S."/>
            <person name="Hughes K."/>
            <person name="Justo A."/>
            <person name="Karasinski D."/>
            <person name="Kautmanova I."/>
            <person name="Kiss B."/>
            <person name="Kocsube S."/>
            <person name="Kotiranta H."/>
            <person name="LaButti K.M."/>
            <person name="Lechner B.E."/>
            <person name="Liimatainen K."/>
            <person name="Lipzen A."/>
            <person name="Lukacs Z."/>
            <person name="Mihaltcheva S."/>
            <person name="Morgado L.N."/>
            <person name="Niskanen T."/>
            <person name="Noordeloos M.E."/>
            <person name="Ohm R.A."/>
            <person name="Ortiz-Santana B."/>
            <person name="Ovrebo C."/>
            <person name="Racz N."/>
            <person name="Riley R."/>
            <person name="Savchenko A."/>
            <person name="Shiryaev A."/>
            <person name="Soop K."/>
            <person name="Spirin V."/>
            <person name="Szebenyi C."/>
            <person name="Tomsovsky M."/>
            <person name="Tulloss R.E."/>
            <person name="Uehling J."/>
            <person name="Grigoriev I.V."/>
            <person name="Vagvolgyi C."/>
            <person name="Papp T."/>
            <person name="Martin F.M."/>
            <person name="Miettinen O."/>
            <person name="Hibbett D.S."/>
            <person name="Nagy L.G."/>
        </authorList>
    </citation>
    <scope>NUCLEOTIDE SEQUENCE [LARGE SCALE GENOMIC DNA]</scope>
    <source>
        <strain evidence="1 2">NL-1719</strain>
    </source>
</reference>
<dbReference type="EMBL" id="ML208263">
    <property type="protein sequence ID" value="TFK75385.1"/>
    <property type="molecule type" value="Genomic_DNA"/>
</dbReference>
<sequence length="387" mass="42413">MVLTLLAVFVGALAIFTGTVHHFYLSPVIQILGIGRVVQSIGNDRCTTVPELQACEKIILHQPSGVLYLACSTQDSRSRWLPAGERFNLTGRSTTDFVATYDPTTKVVTRLQTTDFQSARGLSLHGMDVVPSSTDPKRLLVYLVNHRAPLDQDPYKVGADSVIEIFETTIASRKLVHRQTIEDPVIIAPNDVVGSSDGQSFYFTNDHGSKIRFARSYIEIFSPASSVGYCHVNDGCKFAITKMFSNNGIVRADNDTFYVANSFVGKLNVLEKGNDNSLVLTDTIKTDQGLDNVSLDADGAIWAVGFPRLYTLFKHIGNPGLLSPSSVLKFTANRGPGSFYGEKYIIEKVFEDDGALASGATSAVYDTRRRVLYLHGLASPWLTICKL</sequence>
<proteinExistence type="predicted"/>
<protein>
    <submittedName>
        <fullName evidence="1">Serum paraoxonase/arylesterase</fullName>
    </submittedName>
</protein>
<keyword evidence="2" id="KW-1185">Reference proteome</keyword>
<dbReference type="Proteomes" id="UP000308600">
    <property type="component" value="Unassembled WGS sequence"/>
</dbReference>
<organism evidence="1 2">
    <name type="scientific">Pluteus cervinus</name>
    <dbReference type="NCBI Taxonomy" id="181527"/>
    <lineage>
        <taxon>Eukaryota</taxon>
        <taxon>Fungi</taxon>
        <taxon>Dikarya</taxon>
        <taxon>Basidiomycota</taxon>
        <taxon>Agaricomycotina</taxon>
        <taxon>Agaricomycetes</taxon>
        <taxon>Agaricomycetidae</taxon>
        <taxon>Agaricales</taxon>
        <taxon>Pluteineae</taxon>
        <taxon>Pluteaceae</taxon>
        <taxon>Pluteus</taxon>
    </lineage>
</organism>
<name>A0ACD3BB48_9AGAR</name>
<evidence type="ECO:0000313" key="1">
    <source>
        <dbReference type="EMBL" id="TFK75385.1"/>
    </source>
</evidence>